<evidence type="ECO:0000256" key="3">
    <source>
        <dbReference type="ARBA" id="ARBA00023186"/>
    </source>
</evidence>
<proteinExistence type="inferred from homology"/>
<evidence type="ECO:0000313" key="5">
    <source>
        <dbReference type="Proteomes" id="UP000248925"/>
    </source>
</evidence>
<sequence length="261" mass="29196">MRDLLTDFTENLSDPDPVRRAQIAMKKPLPKRFYKEVGIREGEAGFAIELDGKTVKTPARRPLAVPTEALALLVAAEWERQVDVINPTIMPVTRLVNTALDGVADDREPVFQEIVRFSNSDLLCYRADAPEKLVERQSLRWGSVVDWVQDRIGVRFILVEGVIHREQPVETLAAFAAALRKYDSALELASLHTVTSLTGSALLAFAFAEGRLTPDEVWSVAHLDEDWTNEQWGSDAAAEHRRAARFVEFQAATDIFSTVQP</sequence>
<accession>A0A2W4D7F5</accession>
<dbReference type="PANTHER" id="PTHR21013:SF10">
    <property type="entry name" value="ATP SYNTHASE MITOCHONDRIAL F1 COMPLEX ASSEMBLY FACTOR 2"/>
    <property type="match status" value="1"/>
</dbReference>
<dbReference type="Proteomes" id="UP000248925">
    <property type="component" value="Unassembled WGS sequence"/>
</dbReference>
<dbReference type="InterPro" id="IPR042272">
    <property type="entry name" value="ATP12_ATP_synth-F1-assembly_N"/>
</dbReference>
<comment type="similarity">
    <text evidence="1">Belongs to the ATP12 family.</text>
</comment>
<gene>
    <name evidence="4" type="ORF">CPY51_16975</name>
</gene>
<dbReference type="PANTHER" id="PTHR21013">
    <property type="entry name" value="ATP SYNTHASE MITOCHONDRIAL F1 COMPLEX ASSEMBLY FACTOR 2/ATP12 PROTEIN, MITOCHONDRIAL PRECURSOR"/>
    <property type="match status" value="1"/>
</dbReference>
<dbReference type="Gene3D" id="1.10.3580.10">
    <property type="entry name" value="ATP12 ATPase"/>
    <property type="match status" value="1"/>
</dbReference>
<comment type="caution">
    <text evidence="4">The sequence shown here is derived from an EMBL/GenBank/DDBJ whole genome shotgun (WGS) entry which is preliminary data.</text>
</comment>
<organism evidence="4 5">
    <name type="scientific">Rhizobium tubonense</name>
    <dbReference type="NCBI Taxonomy" id="484088"/>
    <lineage>
        <taxon>Bacteria</taxon>
        <taxon>Pseudomonadati</taxon>
        <taxon>Pseudomonadota</taxon>
        <taxon>Alphaproteobacteria</taxon>
        <taxon>Hyphomicrobiales</taxon>
        <taxon>Rhizobiaceae</taxon>
        <taxon>Rhizobium/Agrobacterium group</taxon>
        <taxon>Rhizobium</taxon>
    </lineage>
</organism>
<evidence type="ECO:0000256" key="2">
    <source>
        <dbReference type="ARBA" id="ARBA00022946"/>
    </source>
</evidence>
<keyword evidence="5" id="KW-1185">Reference proteome</keyword>
<dbReference type="EMBL" id="PCDP01000036">
    <property type="protein sequence ID" value="PZM13194.1"/>
    <property type="molecule type" value="Genomic_DNA"/>
</dbReference>
<keyword evidence="3" id="KW-0143">Chaperone</keyword>
<evidence type="ECO:0000313" key="4">
    <source>
        <dbReference type="EMBL" id="PZM13194.1"/>
    </source>
</evidence>
<reference evidence="4 5" key="1">
    <citation type="journal article" date="2018" name="Sci. Rep.">
        <title>Rhizobium tumorigenes sp. nov., a novel plant tumorigenic bacterium isolated from cane gall tumors on thornless blackberry.</title>
        <authorList>
            <person name="Kuzmanovi N."/>
            <person name="Smalla K."/>
            <person name="Gronow S."/>
            <person name="PuBawska J."/>
        </authorList>
    </citation>
    <scope>NUCLEOTIDE SEQUENCE [LARGE SCALE GENOMIC DNA]</scope>
    <source>
        <strain evidence="4 5">CCBAU 85046</strain>
    </source>
</reference>
<dbReference type="GO" id="GO:0043461">
    <property type="term" value="P:proton-transporting ATP synthase complex assembly"/>
    <property type="evidence" value="ECO:0007669"/>
    <property type="project" value="InterPro"/>
</dbReference>
<dbReference type="InterPro" id="IPR023335">
    <property type="entry name" value="ATP12_ortho_dom_sf"/>
</dbReference>
<name>A0A2W4D7F5_9HYPH</name>
<evidence type="ECO:0000256" key="1">
    <source>
        <dbReference type="ARBA" id="ARBA00008231"/>
    </source>
</evidence>
<dbReference type="Gene3D" id="3.30.2180.10">
    <property type="entry name" value="ATP12-like"/>
    <property type="match status" value="1"/>
</dbReference>
<dbReference type="InterPro" id="IPR011419">
    <property type="entry name" value="ATP12_ATP_synth-F1-assembly"/>
</dbReference>
<dbReference type="SUPFAM" id="SSF160909">
    <property type="entry name" value="ATP12-like"/>
    <property type="match status" value="1"/>
</dbReference>
<dbReference type="AlphaFoldDB" id="A0A2W4D7F5"/>
<dbReference type="RefSeq" id="WP_111161389.1">
    <property type="nucleotide sequence ID" value="NZ_PCDP01000036.1"/>
</dbReference>
<dbReference type="Pfam" id="PF07542">
    <property type="entry name" value="ATP12"/>
    <property type="match status" value="1"/>
</dbReference>
<keyword evidence="2" id="KW-0809">Transit peptide</keyword>
<dbReference type="OrthoDB" id="9797825at2"/>
<protein>
    <submittedName>
        <fullName evidence="4">ATPase</fullName>
    </submittedName>
</protein>